<keyword evidence="2" id="KW-1185">Reference proteome</keyword>
<proteinExistence type="predicted"/>
<dbReference type="EMBL" id="CM037029">
    <property type="protein sequence ID" value="KAH7652835.1"/>
    <property type="molecule type" value="Genomic_DNA"/>
</dbReference>
<comment type="caution">
    <text evidence="1">The sequence shown here is derived from an EMBL/GenBank/DDBJ whole genome shotgun (WGS) entry which is preliminary data.</text>
</comment>
<evidence type="ECO:0000313" key="1">
    <source>
        <dbReference type="EMBL" id="KAH7652835.1"/>
    </source>
</evidence>
<name>A0ACB7TXP7_DIOAL</name>
<evidence type="ECO:0000313" key="2">
    <source>
        <dbReference type="Proteomes" id="UP000827976"/>
    </source>
</evidence>
<dbReference type="Proteomes" id="UP000827976">
    <property type="component" value="Chromosome 19"/>
</dbReference>
<protein>
    <submittedName>
        <fullName evidence="1">EF-hand-containing protein</fullName>
    </submittedName>
</protein>
<gene>
    <name evidence="1" type="ORF">IHE45_19G042900</name>
</gene>
<sequence length="96" mass="10863">MVLFKHHGQTAAVDEKRMSKEQFKEWLKTVDVDGDGKISKQELTNALRALGLHFSGWKAGRGIVHADLNKNKHVDGDKEISALIAYANKRWGMNIY</sequence>
<reference evidence="2" key="1">
    <citation type="journal article" date="2022" name="Nat. Commun.">
        <title>Chromosome evolution and the genetic basis of agronomically important traits in greater yam.</title>
        <authorList>
            <person name="Bredeson J.V."/>
            <person name="Lyons J.B."/>
            <person name="Oniyinde I.O."/>
            <person name="Okereke N.R."/>
            <person name="Kolade O."/>
            <person name="Nnabue I."/>
            <person name="Nwadili C.O."/>
            <person name="Hribova E."/>
            <person name="Parker M."/>
            <person name="Nwogha J."/>
            <person name="Shu S."/>
            <person name="Carlson J."/>
            <person name="Kariba R."/>
            <person name="Muthemba S."/>
            <person name="Knop K."/>
            <person name="Barton G.J."/>
            <person name="Sherwood A.V."/>
            <person name="Lopez-Montes A."/>
            <person name="Asiedu R."/>
            <person name="Jamnadass R."/>
            <person name="Muchugi A."/>
            <person name="Goodstein D."/>
            <person name="Egesi C.N."/>
            <person name="Featherston J."/>
            <person name="Asfaw A."/>
            <person name="Simpson G.G."/>
            <person name="Dolezel J."/>
            <person name="Hendre P.S."/>
            <person name="Van Deynze A."/>
            <person name="Kumar P.L."/>
            <person name="Obidiegwu J.E."/>
            <person name="Bhattacharjee R."/>
            <person name="Rokhsar D.S."/>
        </authorList>
    </citation>
    <scope>NUCLEOTIDE SEQUENCE [LARGE SCALE GENOMIC DNA]</scope>
    <source>
        <strain evidence="2">cv. TDa95/00328</strain>
    </source>
</reference>
<accession>A0ACB7TXP7</accession>
<organism evidence="1 2">
    <name type="scientific">Dioscorea alata</name>
    <name type="common">Purple yam</name>
    <dbReference type="NCBI Taxonomy" id="55571"/>
    <lineage>
        <taxon>Eukaryota</taxon>
        <taxon>Viridiplantae</taxon>
        <taxon>Streptophyta</taxon>
        <taxon>Embryophyta</taxon>
        <taxon>Tracheophyta</taxon>
        <taxon>Spermatophyta</taxon>
        <taxon>Magnoliopsida</taxon>
        <taxon>Liliopsida</taxon>
        <taxon>Dioscoreales</taxon>
        <taxon>Dioscoreaceae</taxon>
        <taxon>Dioscorea</taxon>
    </lineage>
</organism>